<evidence type="ECO:0000256" key="3">
    <source>
        <dbReference type="SAM" id="MobiDB-lite"/>
    </source>
</evidence>
<protein>
    <submittedName>
        <fullName evidence="5">Elicitor-responsive protein 1</fullName>
    </submittedName>
</protein>
<evidence type="ECO:0000256" key="1">
    <source>
        <dbReference type="ARBA" id="ARBA00022723"/>
    </source>
</evidence>
<dbReference type="PROSITE" id="PS50004">
    <property type="entry name" value="C2"/>
    <property type="match status" value="1"/>
</dbReference>
<dbReference type="CDD" id="cd04049">
    <property type="entry name" value="C2_putative_Elicitor-responsive_gene"/>
    <property type="match status" value="1"/>
</dbReference>
<dbReference type="InterPro" id="IPR000008">
    <property type="entry name" value="C2_dom"/>
</dbReference>
<dbReference type="Gene3D" id="2.60.40.150">
    <property type="entry name" value="C2 domain"/>
    <property type="match status" value="1"/>
</dbReference>
<dbReference type="InterPro" id="IPR035892">
    <property type="entry name" value="C2_domain_sf"/>
</dbReference>
<proteinExistence type="predicted"/>
<sequence>MAGLARPFQSFDLDSASQGSGSEAAINTRARARSRSAIFVSYIEPRRRKRGGESGSNATWRRKKKKKNMGKGVLEVHLVDAKGLSGNDFLGKLDPYVIMQYRSQERKSSVARDQGRNPCWNEVFKFQINSAAANVQHKLILRIMDHDNFSSDDFLGEATIDVTDIVSLGAERGTYHLNAAKHNVVLADKTYHGEIKVAITFTSTQTQVRTYVRCLLRSVVAMDASVFGGLEPIECYVPPLSFSS</sequence>
<name>A0A3L6F9Y5_MAIZE</name>
<dbReference type="PANTHER" id="PTHR46502">
    <property type="entry name" value="C2 DOMAIN-CONTAINING"/>
    <property type="match status" value="1"/>
</dbReference>
<dbReference type="ExpressionAtlas" id="A0A3L6F9Y5">
    <property type="expression patterns" value="baseline and differential"/>
</dbReference>
<evidence type="ECO:0000313" key="6">
    <source>
        <dbReference type="Proteomes" id="UP000251960"/>
    </source>
</evidence>
<organism evidence="5 6">
    <name type="scientific">Zea mays</name>
    <name type="common">Maize</name>
    <dbReference type="NCBI Taxonomy" id="4577"/>
    <lineage>
        <taxon>Eukaryota</taxon>
        <taxon>Viridiplantae</taxon>
        <taxon>Streptophyta</taxon>
        <taxon>Embryophyta</taxon>
        <taxon>Tracheophyta</taxon>
        <taxon>Spermatophyta</taxon>
        <taxon>Magnoliopsida</taxon>
        <taxon>Liliopsida</taxon>
        <taxon>Poales</taxon>
        <taxon>Poaceae</taxon>
        <taxon>PACMAD clade</taxon>
        <taxon>Panicoideae</taxon>
        <taxon>Andropogonodae</taxon>
        <taxon>Andropogoneae</taxon>
        <taxon>Tripsacinae</taxon>
        <taxon>Zea</taxon>
    </lineage>
</organism>
<dbReference type="SUPFAM" id="SSF49562">
    <property type="entry name" value="C2 domain (Calcium/lipid-binding domain, CaLB)"/>
    <property type="match status" value="1"/>
</dbReference>
<evidence type="ECO:0000313" key="5">
    <source>
        <dbReference type="EMBL" id="PWZ29909.1"/>
    </source>
</evidence>
<keyword evidence="2" id="KW-0106">Calcium</keyword>
<dbReference type="AlphaFoldDB" id="A0A3L6F9Y5"/>
<dbReference type="Proteomes" id="UP000251960">
    <property type="component" value="Chromosome 3"/>
</dbReference>
<keyword evidence="1" id="KW-0479">Metal-binding</keyword>
<gene>
    <name evidence="5" type="primary">ERG1_2</name>
    <name evidence="5" type="ORF">Zm00014a_019512</name>
</gene>
<dbReference type="EMBL" id="NCVQ01000004">
    <property type="protein sequence ID" value="PWZ29909.1"/>
    <property type="molecule type" value="Genomic_DNA"/>
</dbReference>
<dbReference type="GO" id="GO:0046872">
    <property type="term" value="F:metal ion binding"/>
    <property type="evidence" value="ECO:0007669"/>
    <property type="project" value="UniProtKB-KW"/>
</dbReference>
<comment type="caution">
    <text evidence="5">The sequence shown here is derived from an EMBL/GenBank/DDBJ whole genome shotgun (WGS) entry which is preliminary data.</text>
</comment>
<accession>A0A3L6F9Y5</accession>
<evidence type="ECO:0000259" key="4">
    <source>
        <dbReference type="PROSITE" id="PS50004"/>
    </source>
</evidence>
<dbReference type="SMART" id="SM00239">
    <property type="entry name" value="C2"/>
    <property type="match status" value="1"/>
</dbReference>
<evidence type="ECO:0000256" key="2">
    <source>
        <dbReference type="ARBA" id="ARBA00022837"/>
    </source>
</evidence>
<dbReference type="PANTHER" id="PTHR46502:SF15">
    <property type="entry name" value="16 KDA PHLOEM PROTEIN 1"/>
    <property type="match status" value="1"/>
</dbReference>
<feature type="domain" description="C2" evidence="4">
    <location>
        <begin position="50"/>
        <end position="175"/>
    </location>
</feature>
<dbReference type="Pfam" id="PF00168">
    <property type="entry name" value="C2"/>
    <property type="match status" value="1"/>
</dbReference>
<feature type="region of interest" description="Disordered" evidence="3">
    <location>
        <begin position="48"/>
        <end position="68"/>
    </location>
</feature>
<reference evidence="5 6" key="1">
    <citation type="journal article" date="2018" name="Nat. Genet.">
        <title>Extensive intraspecific gene order and gene structural variations between Mo17 and other maize genomes.</title>
        <authorList>
            <person name="Sun S."/>
            <person name="Zhou Y."/>
            <person name="Chen J."/>
            <person name="Shi J."/>
            <person name="Zhao H."/>
            <person name="Zhao H."/>
            <person name="Song W."/>
            <person name="Zhang M."/>
            <person name="Cui Y."/>
            <person name="Dong X."/>
            <person name="Liu H."/>
            <person name="Ma X."/>
            <person name="Jiao Y."/>
            <person name="Wang B."/>
            <person name="Wei X."/>
            <person name="Stein J.C."/>
            <person name="Glaubitz J.C."/>
            <person name="Lu F."/>
            <person name="Yu G."/>
            <person name="Liang C."/>
            <person name="Fengler K."/>
            <person name="Li B."/>
            <person name="Rafalski A."/>
            <person name="Schnable P.S."/>
            <person name="Ware D.H."/>
            <person name="Buckler E.S."/>
            <person name="Lai J."/>
        </authorList>
    </citation>
    <scope>NUCLEOTIDE SEQUENCE [LARGE SCALE GENOMIC DNA]</scope>
    <source>
        <strain evidence="6">cv. Missouri 17</strain>
        <tissue evidence="5">Seedling</tissue>
    </source>
</reference>